<name>A0ABM3U4U2_BALAC</name>
<proteinExistence type="predicted"/>
<accession>A0ABM3U4U2</accession>
<sequence length="286" mass="30781">MPAGSFQDSGCHHPDRQAGAIQEHDGCGPDPPARPPIGQAGLEVHSPDLRVSRASAEVTAVPGPRSPSALGFGAAEGAAASSLWEPLRSFSRLLAALIGADRREAKAQRLRSARWPPPSSLRFLCFSLTVSSSPRECPGLSEGRKRNTEGWVVCVCVCDRGRLRPGQGLLLTAHTGAEERQPWAEASTFSWSLPEMLGVMTFWVGEEEEETKTVALNRYHLVNFSRLACGRLGLRSLQQWKVDMLTSHLGPQRCTEERKLPGLRRMTTGPPAAGPGSQDTTAVGAS</sequence>
<dbReference type="RefSeq" id="XP_057409371.1">
    <property type="nucleotide sequence ID" value="XM_057553388.1"/>
</dbReference>
<dbReference type="Proteomes" id="UP001652580">
    <property type="component" value="Chromosome 9"/>
</dbReference>
<feature type="compositionally biased region" description="Polar residues" evidence="1">
    <location>
        <begin position="277"/>
        <end position="286"/>
    </location>
</feature>
<feature type="region of interest" description="Disordered" evidence="1">
    <location>
        <begin position="1"/>
        <end position="41"/>
    </location>
</feature>
<protein>
    <submittedName>
        <fullName evidence="3">Uncharacterized protein LOC103005376</fullName>
    </submittedName>
</protein>
<feature type="compositionally biased region" description="Basic and acidic residues" evidence="1">
    <location>
        <begin position="10"/>
        <end position="27"/>
    </location>
</feature>
<evidence type="ECO:0000256" key="1">
    <source>
        <dbReference type="SAM" id="MobiDB-lite"/>
    </source>
</evidence>
<organism evidence="2 3">
    <name type="scientific">Balaenoptera acutorostrata</name>
    <name type="common">Common minke whale</name>
    <name type="synonym">Balaena rostrata</name>
    <dbReference type="NCBI Taxonomy" id="9767"/>
    <lineage>
        <taxon>Eukaryota</taxon>
        <taxon>Metazoa</taxon>
        <taxon>Chordata</taxon>
        <taxon>Craniata</taxon>
        <taxon>Vertebrata</taxon>
        <taxon>Euteleostomi</taxon>
        <taxon>Mammalia</taxon>
        <taxon>Eutheria</taxon>
        <taxon>Laurasiatheria</taxon>
        <taxon>Artiodactyla</taxon>
        <taxon>Whippomorpha</taxon>
        <taxon>Cetacea</taxon>
        <taxon>Mysticeti</taxon>
        <taxon>Balaenopteridae</taxon>
        <taxon>Balaenoptera</taxon>
    </lineage>
</organism>
<reference evidence="3" key="1">
    <citation type="submission" date="2025-08" db="UniProtKB">
        <authorList>
            <consortium name="RefSeq"/>
        </authorList>
    </citation>
    <scope>IDENTIFICATION</scope>
</reference>
<evidence type="ECO:0000313" key="3">
    <source>
        <dbReference type="RefSeq" id="XP_057409371.1"/>
    </source>
</evidence>
<evidence type="ECO:0000313" key="2">
    <source>
        <dbReference type="Proteomes" id="UP001652580"/>
    </source>
</evidence>
<feature type="region of interest" description="Disordered" evidence="1">
    <location>
        <begin position="258"/>
        <end position="286"/>
    </location>
</feature>
<dbReference type="GeneID" id="103005376"/>
<keyword evidence="2" id="KW-1185">Reference proteome</keyword>
<gene>
    <name evidence="3" type="primary">LOC103005376</name>
</gene>